<dbReference type="InterPro" id="IPR000620">
    <property type="entry name" value="EamA_dom"/>
</dbReference>
<dbReference type="PANTHER" id="PTHR23051:SF0">
    <property type="entry name" value="SOLUTE CARRIER FAMILY 35 MEMBER F5"/>
    <property type="match status" value="1"/>
</dbReference>
<feature type="transmembrane region" description="Helical" evidence="5">
    <location>
        <begin position="281"/>
        <end position="305"/>
    </location>
</feature>
<feature type="domain" description="EamA" evidence="6">
    <location>
        <begin position="16"/>
        <end position="175"/>
    </location>
</feature>
<evidence type="ECO:0000256" key="3">
    <source>
        <dbReference type="ARBA" id="ARBA00022989"/>
    </source>
</evidence>
<evidence type="ECO:0000256" key="1">
    <source>
        <dbReference type="ARBA" id="ARBA00004141"/>
    </source>
</evidence>
<feature type="transmembrane region" description="Helical" evidence="5">
    <location>
        <begin position="157"/>
        <end position="176"/>
    </location>
</feature>
<sequence length="343" mass="37534">MTEQVHPVRTLRQHVLGIILILAVTLTWVGSSILTQAIFGSRDYDKPFALTFFNTSMFTVYLLGFIFNSSWRQMVSSKSDSPPDPKENPFAHTEHPKFTLSQVSILALQFAPIWALANLFFNLGLRWTSIASSSIISTLSALFTLILGTIYGVERFTLLKVIAVFLNVAGVVIVTFQDVSKSGGESMLGDFMCVLAACMYAIYTTFLKFNVPSDESLSMFMLFGLVGIFTMTGMIPLLILLHFLKIETIQAPDSGTLGMILLNAFVGTVLSDYLWARSVLLTTPLIATLAISVSIPLSICADVLLKGVHFSVVYVLGLVLVLIGFALANIGEVPSSDHNIENQ</sequence>
<feature type="transmembrane region" description="Helical" evidence="5">
    <location>
        <begin position="103"/>
        <end position="123"/>
    </location>
</feature>
<comment type="subcellular location">
    <subcellularLocation>
        <location evidence="1">Membrane</location>
        <topology evidence="1">Multi-pass membrane protein</topology>
    </subcellularLocation>
</comment>
<feature type="domain" description="EamA" evidence="6">
    <location>
        <begin position="188"/>
        <end position="329"/>
    </location>
</feature>
<dbReference type="Pfam" id="PF00892">
    <property type="entry name" value="EamA"/>
    <property type="match status" value="2"/>
</dbReference>
<dbReference type="AlphaFoldDB" id="A0A7S0ZJA4"/>
<dbReference type="PANTHER" id="PTHR23051">
    <property type="entry name" value="SOLUTE CARRIER FAMILY 35, MEMBER F5"/>
    <property type="match status" value="1"/>
</dbReference>
<dbReference type="EMBL" id="HBFP01011140">
    <property type="protein sequence ID" value="CAD8823637.1"/>
    <property type="molecule type" value="Transcribed_RNA"/>
</dbReference>
<proteinExistence type="predicted"/>
<feature type="transmembrane region" description="Helical" evidence="5">
    <location>
        <begin position="130"/>
        <end position="151"/>
    </location>
</feature>
<reference evidence="7" key="1">
    <citation type="submission" date="2021-01" db="EMBL/GenBank/DDBJ databases">
        <authorList>
            <person name="Corre E."/>
            <person name="Pelletier E."/>
            <person name="Niang G."/>
            <person name="Scheremetjew M."/>
            <person name="Finn R."/>
            <person name="Kale V."/>
            <person name="Holt S."/>
            <person name="Cochrane G."/>
            <person name="Meng A."/>
            <person name="Brown T."/>
            <person name="Cohen L."/>
        </authorList>
    </citation>
    <scope>NUCLEOTIDE SEQUENCE</scope>
    <source>
        <strain evidence="7">CCMP3278</strain>
    </source>
</reference>
<evidence type="ECO:0000256" key="5">
    <source>
        <dbReference type="SAM" id="Phobius"/>
    </source>
</evidence>
<accession>A0A7S0ZJA4</accession>
<dbReference type="SUPFAM" id="SSF103481">
    <property type="entry name" value="Multidrug resistance efflux transporter EmrE"/>
    <property type="match status" value="1"/>
</dbReference>
<feature type="transmembrane region" description="Helical" evidence="5">
    <location>
        <begin position="47"/>
        <end position="67"/>
    </location>
</feature>
<name>A0A7S0ZJA4_9RHOD</name>
<feature type="transmembrane region" description="Helical" evidence="5">
    <location>
        <begin position="188"/>
        <end position="207"/>
    </location>
</feature>
<feature type="transmembrane region" description="Helical" evidence="5">
    <location>
        <begin position="312"/>
        <end position="331"/>
    </location>
</feature>
<keyword evidence="2 5" id="KW-0812">Transmembrane</keyword>
<feature type="transmembrane region" description="Helical" evidence="5">
    <location>
        <begin position="219"/>
        <end position="244"/>
    </location>
</feature>
<dbReference type="GO" id="GO:0016020">
    <property type="term" value="C:membrane"/>
    <property type="evidence" value="ECO:0007669"/>
    <property type="project" value="UniProtKB-SubCell"/>
</dbReference>
<keyword evidence="4 5" id="KW-0472">Membrane</keyword>
<protein>
    <recommendedName>
        <fullName evidence="6">EamA domain-containing protein</fullName>
    </recommendedName>
</protein>
<keyword evidence="3 5" id="KW-1133">Transmembrane helix</keyword>
<dbReference type="InterPro" id="IPR037185">
    <property type="entry name" value="EmrE-like"/>
</dbReference>
<evidence type="ECO:0000256" key="2">
    <source>
        <dbReference type="ARBA" id="ARBA00022692"/>
    </source>
</evidence>
<evidence type="ECO:0000259" key="6">
    <source>
        <dbReference type="Pfam" id="PF00892"/>
    </source>
</evidence>
<evidence type="ECO:0000313" key="7">
    <source>
        <dbReference type="EMBL" id="CAD8823637.1"/>
    </source>
</evidence>
<gene>
    <name evidence="7" type="ORF">TOLI1172_LOCUS8035</name>
</gene>
<feature type="transmembrane region" description="Helical" evidence="5">
    <location>
        <begin position="15"/>
        <end position="35"/>
    </location>
</feature>
<evidence type="ECO:0000256" key="4">
    <source>
        <dbReference type="ARBA" id="ARBA00023136"/>
    </source>
</evidence>
<organism evidence="7">
    <name type="scientific">Timspurckia oligopyrenoides</name>
    <dbReference type="NCBI Taxonomy" id="708627"/>
    <lineage>
        <taxon>Eukaryota</taxon>
        <taxon>Rhodophyta</taxon>
        <taxon>Bangiophyceae</taxon>
        <taxon>Porphyridiales</taxon>
        <taxon>Porphyridiaceae</taxon>
        <taxon>Timspurckia</taxon>
    </lineage>
</organism>